<evidence type="ECO:0000313" key="1">
    <source>
        <dbReference type="EMBL" id="BCD86554.1"/>
    </source>
</evidence>
<protein>
    <submittedName>
        <fullName evidence="1">Uncharacterized protein</fullName>
    </submittedName>
</protein>
<dbReference type="EMBL" id="AP023081">
    <property type="protein sequence ID" value="BCD86554.1"/>
    <property type="molecule type" value="Genomic_DNA"/>
</dbReference>
<reference evidence="1" key="1">
    <citation type="submission" date="2020-05" db="EMBL/GenBank/DDBJ databases">
        <title>Complete genome sequence of Pseudomonas sp. Sm006.</title>
        <authorList>
            <person name="Takeuchi K."/>
            <person name="Someya N."/>
        </authorList>
    </citation>
    <scope>NUCLEOTIDE SEQUENCE</scope>
    <source>
        <strain evidence="1">Sm006</strain>
    </source>
</reference>
<sequence>MRDDCPGNGSLHGLRLGLGDPNDESSAMARLLCLLLPAFYCCSLLAGELDGRYQANLDGQPTELVLRQDGQAVSGQYVENGSLRLDLKGSFDGQVLRAEISVPQSGQVVATLAARYADAQLATRIAARDPRNGQVLERQALFLRADQANAQAQPQSTGGGLDPALVGNWVHEKIINSSGGTGFASFNTVMTLRLGADGSVAQWTRSAGGGGDWSYDSPGQLQYSGQWRSDNGVLLVRQQGAADYQPAARYRFSDPYLVTEGTGGKMIWQRR</sequence>
<accession>A0ABM7LAG6</accession>
<keyword evidence="2" id="KW-1185">Reference proteome</keyword>
<name>A0ABM7LAG6_9PSED</name>
<organism evidence="1 2">
    <name type="scientific">Pseudomonas solani</name>
    <dbReference type="NCBI Taxonomy" id="2731552"/>
    <lineage>
        <taxon>Bacteria</taxon>
        <taxon>Pseudomonadati</taxon>
        <taxon>Pseudomonadota</taxon>
        <taxon>Gammaproteobacteria</taxon>
        <taxon>Pseudomonadales</taxon>
        <taxon>Pseudomonadaceae</taxon>
        <taxon>Pseudomonas</taxon>
    </lineage>
</organism>
<gene>
    <name evidence="1" type="ORF">PSm6_29610</name>
</gene>
<dbReference type="Proteomes" id="UP001064896">
    <property type="component" value="Chromosome"/>
</dbReference>
<proteinExistence type="predicted"/>
<evidence type="ECO:0000313" key="2">
    <source>
        <dbReference type="Proteomes" id="UP001064896"/>
    </source>
</evidence>